<feature type="compositionally biased region" description="Low complexity" evidence="7">
    <location>
        <begin position="14"/>
        <end position="27"/>
    </location>
</feature>
<dbReference type="SMART" id="SM00066">
    <property type="entry name" value="GAL4"/>
    <property type="match status" value="1"/>
</dbReference>
<dbReference type="InterPro" id="IPR001138">
    <property type="entry name" value="Zn2Cys6_DnaBD"/>
</dbReference>
<dbReference type="Pfam" id="PF04082">
    <property type="entry name" value="Fungal_trans"/>
    <property type="match status" value="1"/>
</dbReference>
<evidence type="ECO:0000256" key="3">
    <source>
        <dbReference type="ARBA" id="ARBA00023015"/>
    </source>
</evidence>
<dbReference type="GO" id="GO:0008270">
    <property type="term" value="F:zinc ion binding"/>
    <property type="evidence" value="ECO:0007669"/>
    <property type="project" value="UniProtKB-KW"/>
</dbReference>
<dbReference type="AlphaFoldDB" id="A0A371D615"/>
<dbReference type="EMBL" id="KZ857414">
    <property type="protein sequence ID" value="RDX47971.1"/>
    <property type="molecule type" value="Genomic_DNA"/>
</dbReference>
<dbReference type="InterPro" id="IPR013087">
    <property type="entry name" value="Znf_C2H2_type"/>
</dbReference>
<feature type="region of interest" description="Disordered" evidence="7">
    <location>
        <begin position="1"/>
        <end position="46"/>
    </location>
</feature>
<dbReference type="SUPFAM" id="SSF57701">
    <property type="entry name" value="Zn2/Cys6 DNA-binding domain"/>
    <property type="match status" value="1"/>
</dbReference>
<keyword evidence="5" id="KW-0539">Nucleus</keyword>
<dbReference type="PROSITE" id="PS50048">
    <property type="entry name" value="ZN2_CY6_FUNGAL_2"/>
    <property type="match status" value="1"/>
</dbReference>
<feature type="compositionally biased region" description="Polar residues" evidence="7">
    <location>
        <begin position="188"/>
        <end position="202"/>
    </location>
</feature>
<dbReference type="STRING" id="139420.A0A371D615"/>
<feature type="domain" description="C2H2-type" evidence="9">
    <location>
        <begin position="82"/>
        <end position="112"/>
    </location>
</feature>
<dbReference type="CDD" id="cd12148">
    <property type="entry name" value="fungal_TF_MHR"/>
    <property type="match status" value="1"/>
</dbReference>
<dbReference type="CDD" id="cd00067">
    <property type="entry name" value="GAL4"/>
    <property type="match status" value="1"/>
</dbReference>
<reference evidence="10 11" key="1">
    <citation type="journal article" date="2018" name="Biotechnol. Biofuels">
        <title>Integrative visual omics of the white-rot fungus Polyporus brumalis exposes the biotechnological potential of its oxidative enzymes for delignifying raw plant biomass.</title>
        <authorList>
            <person name="Miyauchi S."/>
            <person name="Rancon A."/>
            <person name="Drula E."/>
            <person name="Hage H."/>
            <person name="Chaduli D."/>
            <person name="Favel A."/>
            <person name="Grisel S."/>
            <person name="Henrissat B."/>
            <person name="Herpoel-Gimbert I."/>
            <person name="Ruiz-Duenas F.J."/>
            <person name="Chevret D."/>
            <person name="Hainaut M."/>
            <person name="Lin J."/>
            <person name="Wang M."/>
            <person name="Pangilinan J."/>
            <person name="Lipzen A."/>
            <person name="Lesage-Meessen L."/>
            <person name="Navarro D."/>
            <person name="Riley R."/>
            <person name="Grigoriev I.V."/>
            <person name="Zhou S."/>
            <person name="Raouche S."/>
            <person name="Rosso M.N."/>
        </authorList>
    </citation>
    <scope>NUCLEOTIDE SEQUENCE [LARGE SCALE GENOMIC DNA]</scope>
    <source>
        <strain evidence="10 11">BRFM 1820</strain>
    </source>
</reference>
<name>A0A371D615_9APHY</name>
<dbReference type="GO" id="GO:0000981">
    <property type="term" value="F:DNA-binding transcription factor activity, RNA polymerase II-specific"/>
    <property type="evidence" value="ECO:0007669"/>
    <property type="project" value="InterPro"/>
</dbReference>
<dbReference type="GO" id="GO:0006351">
    <property type="term" value="P:DNA-templated transcription"/>
    <property type="evidence" value="ECO:0007669"/>
    <property type="project" value="InterPro"/>
</dbReference>
<evidence type="ECO:0000256" key="2">
    <source>
        <dbReference type="ARBA" id="ARBA00022833"/>
    </source>
</evidence>
<dbReference type="Pfam" id="PF00172">
    <property type="entry name" value="Zn_clus"/>
    <property type="match status" value="1"/>
</dbReference>
<evidence type="ECO:0000256" key="7">
    <source>
        <dbReference type="SAM" id="MobiDB-lite"/>
    </source>
</evidence>
<evidence type="ECO:0000256" key="5">
    <source>
        <dbReference type="ARBA" id="ARBA00023242"/>
    </source>
</evidence>
<gene>
    <name evidence="10" type="ORF">OH76DRAFT_1440835</name>
</gene>
<dbReference type="InterPro" id="IPR036864">
    <property type="entry name" value="Zn2-C6_fun-type_DNA-bd_sf"/>
</dbReference>
<feature type="domain" description="Zn(2)-C6 fungal-type" evidence="8">
    <location>
        <begin position="116"/>
        <end position="145"/>
    </location>
</feature>
<accession>A0A371D615</accession>
<keyword evidence="3" id="KW-0805">Transcription regulation</keyword>
<keyword evidence="2" id="KW-0862">Zinc</keyword>
<keyword evidence="4" id="KW-0804">Transcription</keyword>
<feature type="domain" description="C2H2-type" evidence="9">
    <location>
        <begin position="54"/>
        <end position="81"/>
    </location>
</feature>
<feature type="region of interest" description="Disordered" evidence="7">
    <location>
        <begin position="149"/>
        <end position="202"/>
    </location>
</feature>
<feature type="compositionally biased region" description="Basic residues" evidence="7">
    <location>
        <begin position="30"/>
        <end position="44"/>
    </location>
</feature>
<feature type="compositionally biased region" description="Low complexity" evidence="7">
    <location>
        <begin position="172"/>
        <end position="184"/>
    </location>
</feature>
<dbReference type="Gene3D" id="4.10.240.10">
    <property type="entry name" value="Zn(2)-C6 fungal-type DNA-binding domain"/>
    <property type="match status" value="1"/>
</dbReference>
<feature type="compositionally biased region" description="Polar residues" evidence="7">
    <location>
        <begin position="155"/>
        <end position="171"/>
    </location>
</feature>
<dbReference type="Gene3D" id="3.30.160.60">
    <property type="entry name" value="Classic Zinc Finger"/>
    <property type="match status" value="1"/>
</dbReference>
<keyword evidence="11" id="KW-1185">Reference proteome</keyword>
<dbReference type="Proteomes" id="UP000256964">
    <property type="component" value="Unassembled WGS sequence"/>
</dbReference>
<proteinExistence type="predicted"/>
<evidence type="ECO:0000313" key="10">
    <source>
        <dbReference type="EMBL" id="RDX47971.1"/>
    </source>
</evidence>
<dbReference type="InterPro" id="IPR007219">
    <property type="entry name" value="XnlR_reg_dom"/>
</dbReference>
<dbReference type="PROSITE" id="PS00463">
    <property type="entry name" value="ZN2_CY6_FUNGAL_1"/>
    <property type="match status" value="1"/>
</dbReference>
<dbReference type="PROSITE" id="PS50157">
    <property type="entry name" value="ZINC_FINGER_C2H2_2"/>
    <property type="match status" value="2"/>
</dbReference>
<dbReference type="OrthoDB" id="1405595at2759"/>
<sequence length="818" mass="91613">MSADALQPPPDIPTTSVPSASTSAADSGVPRRKNGAVSKMRSHRGNIPTLPQTKFCHLCSAKFTRTTHLNRHLKTHSNERGHECERCHAQFTRSDLLTRHRRTCCDSSANRSRRKSCQSCAESKVKCDLQRPCSKCKARGRECVYANGAAADSPETGSSSQKEGSSPEATTSPSGSSQNQGSPPEAAQLSQSSTSIAGSTPSTIPDLCSPSDLFSGLTSLSAFTPVSTSSTPLPTSTVNFDPLAAAVLSTPAGPSTNTLISTTLAVSINGNGNDQDTDEKMYGDLFSNEMYDGLFSDVFTTSFQKNPAVPGQHFLQDPTAMLTDRLESIVVDPTMMEAFFNNPALLAIYSTPSPPVPTYADPTVIPESEVNEAMSQTQAMTAIKDWPTLPEMYEFIETFFNTYTYHMPVIHLPTFLSEPRHPLLVKASKASGAMYFESAAAINFIDRVLATVRDEIIADLSHATDYDTIIQLALASGMIQTIGMFHRNPEQRAKSNVYHGMIVMMLRMNGFVDKTRDWKLEPIDFSDPENVQKSWREWVRHESAKRAIWLCYLHDCCHAIFFNLSPTLHTEQFTLGLPSEDALWAAKDATEWAQILQTPSPYGSVEIRLCGHHLKTLYFYLVRDNPQNEPRQYLCSPFGHFIMIHAMMRKLFEMYLRDRLPFQTTEGAGPRPQLKPHFVDKDRVYHIQILLHCWLQSWQQSPETPRDVPESHQRFLFNALPFYWLTQVGLVAYQQGLPPFDAEGVYITSHEAKFHLMKKWEKHIRKFLERGEEAPTMFWDEVMKTRTESWQQESGFEFAHLLGFFHSGRESASGSGSV</sequence>
<dbReference type="InterPro" id="IPR036236">
    <property type="entry name" value="Znf_C2H2_sf"/>
</dbReference>
<dbReference type="PANTHER" id="PTHR47660">
    <property type="entry name" value="TRANSCRIPTION FACTOR WITH C2H2 AND ZN(2)-CYS(6) DNA BINDING DOMAIN (EUROFUNG)-RELATED-RELATED"/>
    <property type="match status" value="1"/>
</dbReference>
<evidence type="ECO:0000256" key="1">
    <source>
        <dbReference type="ARBA" id="ARBA00022723"/>
    </source>
</evidence>
<evidence type="ECO:0000313" key="11">
    <source>
        <dbReference type="Proteomes" id="UP000256964"/>
    </source>
</evidence>
<evidence type="ECO:0000259" key="9">
    <source>
        <dbReference type="PROSITE" id="PS50157"/>
    </source>
</evidence>
<dbReference type="GO" id="GO:0003677">
    <property type="term" value="F:DNA binding"/>
    <property type="evidence" value="ECO:0007669"/>
    <property type="project" value="InterPro"/>
</dbReference>
<evidence type="ECO:0008006" key="12">
    <source>
        <dbReference type="Google" id="ProtNLM"/>
    </source>
</evidence>
<evidence type="ECO:0000259" key="8">
    <source>
        <dbReference type="PROSITE" id="PS50048"/>
    </source>
</evidence>
<evidence type="ECO:0000256" key="4">
    <source>
        <dbReference type="ARBA" id="ARBA00023163"/>
    </source>
</evidence>
<keyword evidence="6" id="KW-0863">Zinc-finger</keyword>
<keyword evidence="1" id="KW-0479">Metal-binding</keyword>
<protein>
    <recommendedName>
        <fullName evidence="12">Zn(2)-C6 fungal-type domain-containing protein</fullName>
    </recommendedName>
</protein>
<dbReference type="SUPFAM" id="SSF57667">
    <property type="entry name" value="beta-beta-alpha zinc fingers"/>
    <property type="match status" value="1"/>
</dbReference>
<dbReference type="PROSITE" id="PS00028">
    <property type="entry name" value="ZINC_FINGER_C2H2_1"/>
    <property type="match status" value="1"/>
</dbReference>
<dbReference type="PANTHER" id="PTHR47660:SF2">
    <property type="entry name" value="TRANSCRIPTION FACTOR WITH C2H2 AND ZN(2)-CYS(6) DNA BINDING DOMAIN (EUROFUNG)"/>
    <property type="match status" value="1"/>
</dbReference>
<organism evidence="10 11">
    <name type="scientific">Lentinus brumalis</name>
    <dbReference type="NCBI Taxonomy" id="2498619"/>
    <lineage>
        <taxon>Eukaryota</taxon>
        <taxon>Fungi</taxon>
        <taxon>Dikarya</taxon>
        <taxon>Basidiomycota</taxon>
        <taxon>Agaricomycotina</taxon>
        <taxon>Agaricomycetes</taxon>
        <taxon>Polyporales</taxon>
        <taxon>Polyporaceae</taxon>
        <taxon>Lentinus</taxon>
    </lineage>
</organism>
<evidence type="ECO:0000256" key="6">
    <source>
        <dbReference type="PROSITE-ProRule" id="PRU00042"/>
    </source>
</evidence>